<dbReference type="GO" id="GO:0003677">
    <property type="term" value="F:DNA binding"/>
    <property type="evidence" value="ECO:0007669"/>
    <property type="project" value="UniProtKB-KW"/>
</dbReference>
<dbReference type="InterPro" id="IPR001034">
    <property type="entry name" value="DeoR_HTH"/>
</dbReference>
<dbReference type="Proteomes" id="UP000278746">
    <property type="component" value="Unassembled WGS sequence"/>
</dbReference>
<feature type="domain" description="HTH deoR-type" evidence="4">
    <location>
        <begin position="3"/>
        <end position="58"/>
    </location>
</feature>
<keyword evidence="2" id="KW-0238">DNA-binding</keyword>
<dbReference type="InterPro" id="IPR037171">
    <property type="entry name" value="NagB/RpiA_transferase-like"/>
</dbReference>
<protein>
    <submittedName>
        <fullName evidence="5">DeoR/GlpR transcriptional regulator</fullName>
    </submittedName>
</protein>
<dbReference type="SMART" id="SM01134">
    <property type="entry name" value="DeoRC"/>
    <property type="match status" value="1"/>
</dbReference>
<dbReference type="InterPro" id="IPR036388">
    <property type="entry name" value="WH-like_DNA-bd_sf"/>
</dbReference>
<evidence type="ECO:0000313" key="5">
    <source>
        <dbReference type="EMBL" id="RNA70455.1"/>
    </source>
</evidence>
<dbReference type="Pfam" id="PF00455">
    <property type="entry name" value="DeoRC"/>
    <property type="match status" value="1"/>
</dbReference>
<organism evidence="5 6">
    <name type="scientific">Alteribacter keqinensis</name>
    <dbReference type="NCBI Taxonomy" id="2483800"/>
    <lineage>
        <taxon>Bacteria</taxon>
        <taxon>Bacillati</taxon>
        <taxon>Bacillota</taxon>
        <taxon>Bacilli</taxon>
        <taxon>Bacillales</taxon>
        <taxon>Bacillaceae</taxon>
        <taxon>Alteribacter</taxon>
    </lineage>
</organism>
<evidence type="ECO:0000256" key="1">
    <source>
        <dbReference type="ARBA" id="ARBA00023015"/>
    </source>
</evidence>
<gene>
    <name evidence="5" type="ORF">EBO34_11195</name>
</gene>
<sequence>MLTFERHEEILARLQEVKVVKLAELVEATGASESTIRRDLTDLEQQKKIKRVHGGASLVTRRKDEPSLLEKSTKYSEEKRRIAKEAASLVSDGDTIYIDAGSTTQAMIPHLRGKDIVAITNGLNIITDLVDANIKTYVLGGYVKSGTRAFVGSGAFQSIQSYQFDLAFLGINGVDKHTGYSTPDPEEALIKQQAIARAASTYILADHTKMGDVTFAKVADLKEASLITSDKADEMIVEQLKEQTAITVVKET</sequence>
<dbReference type="GO" id="GO:0003700">
    <property type="term" value="F:DNA-binding transcription factor activity"/>
    <property type="evidence" value="ECO:0007669"/>
    <property type="project" value="InterPro"/>
</dbReference>
<dbReference type="PROSITE" id="PS00894">
    <property type="entry name" value="HTH_DEOR_1"/>
    <property type="match status" value="1"/>
</dbReference>
<dbReference type="RefSeq" id="WP_122898267.1">
    <property type="nucleotide sequence ID" value="NZ_RHIB01000001.1"/>
</dbReference>
<keyword evidence="3" id="KW-0804">Transcription</keyword>
<dbReference type="Gene3D" id="1.10.10.10">
    <property type="entry name" value="Winged helix-like DNA-binding domain superfamily/Winged helix DNA-binding domain"/>
    <property type="match status" value="1"/>
</dbReference>
<evidence type="ECO:0000313" key="6">
    <source>
        <dbReference type="Proteomes" id="UP000278746"/>
    </source>
</evidence>
<dbReference type="InterPro" id="IPR050313">
    <property type="entry name" value="Carb_Metab_HTH_regulators"/>
</dbReference>
<accession>A0A3M7U1A5</accession>
<dbReference type="PANTHER" id="PTHR30363">
    <property type="entry name" value="HTH-TYPE TRANSCRIPTIONAL REGULATOR SRLR-RELATED"/>
    <property type="match status" value="1"/>
</dbReference>
<dbReference type="InterPro" id="IPR014036">
    <property type="entry name" value="DeoR-like_C"/>
</dbReference>
<reference evidence="5 6" key="1">
    <citation type="submission" date="2018-10" db="EMBL/GenBank/DDBJ databases">
        <title>Bacillus Keqinensis sp. nov., a moderately halophilic bacterium isolated from a saline-alkaline lake.</title>
        <authorList>
            <person name="Wang H."/>
        </authorList>
    </citation>
    <scope>NUCLEOTIDE SEQUENCE [LARGE SCALE GENOMIC DNA]</scope>
    <source>
        <strain evidence="5 6">KQ-3</strain>
    </source>
</reference>
<dbReference type="InterPro" id="IPR036390">
    <property type="entry name" value="WH_DNA-bd_sf"/>
</dbReference>
<dbReference type="SUPFAM" id="SSF100950">
    <property type="entry name" value="NagB/RpiA/CoA transferase-like"/>
    <property type="match status" value="1"/>
</dbReference>
<dbReference type="AlphaFoldDB" id="A0A3M7U1A5"/>
<dbReference type="SUPFAM" id="SSF46785">
    <property type="entry name" value="Winged helix' DNA-binding domain"/>
    <property type="match status" value="1"/>
</dbReference>
<dbReference type="PANTHER" id="PTHR30363:SF56">
    <property type="entry name" value="TRANSCRIPTIONAL REGULATOR, DEOR FAMILY"/>
    <property type="match status" value="1"/>
</dbReference>
<dbReference type="OrthoDB" id="9797223at2"/>
<keyword evidence="1" id="KW-0805">Transcription regulation</keyword>
<evidence type="ECO:0000256" key="2">
    <source>
        <dbReference type="ARBA" id="ARBA00023125"/>
    </source>
</evidence>
<proteinExistence type="predicted"/>
<dbReference type="PRINTS" id="PR00037">
    <property type="entry name" value="HTHLACR"/>
</dbReference>
<keyword evidence="6" id="KW-1185">Reference proteome</keyword>
<dbReference type="InterPro" id="IPR018356">
    <property type="entry name" value="Tscrpt_reg_HTH_DeoR_CS"/>
</dbReference>
<name>A0A3M7U1A5_9BACI</name>
<dbReference type="SMART" id="SM00420">
    <property type="entry name" value="HTH_DEOR"/>
    <property type="match status" value="1"/>
</dbReference>
<dbReference type="EMBL" id="RHIB01000001">
    <property type="protein sequence ID" value="RNA70455.1"/>
    <property type="molecule type" value="Genomic_DNA"/>
</dbReference>
<dbReference type="PROSITE" id="PS51000">
    <property type="entry name" value="HTH_DEOR_2"/>
    <property type="match status" value="1"/>
</dbReference>
<comment type="caution">
    <text evidence="5">The sequence shown here is derived from an EMBL/GenBank/DDBJ whole genome shotgun (WGS) entry which is preliminary data.</text>
</comment>
<dbReference type="Gene3D" id="3.40.50.1360">
    <property type="match status" value="1"/>
</dbReference>
<evidence type="ECO:0000256" key="3">
    <source>
        <dbReference type="ARBA" id="ARBA00023163"/>
    </source>
</evidence>
<evidence type="ECO:0000259" key="4">
    <source>
        <dbReference type="PROSITE" id="PS51000"/>
    </source>
</evidence>
<dbReference type="Pfam" id="PF08220">
    <property type="entry name" value="HTH_DeoR"/>
    <property type="match status" value="1"/>
</dbReference>